<dbReference type="SUPFAM" id="SSF54285">
    <property type="entry name" value="MoaD/ThiS"/>
    <property type="match status" value="1"/>
</dbReference>
<accession>A0A1I4UQE0</accession>
<dbReference type="Pfam" id="PF02597">
    <property type="entry name" value="ThiS"/>
    <property type="match status" value="1"/>
</dbReference>
<dbReference type="EMBL" id="FOUU01000006">
    <property type="protein sequence ID" value="SFM91158.1"/>
    <property type="molecule type" value="Genomic_DNA"/>
</dbReference>
<keyword evidence="2" id="KW-1185">Reference proteome</keyword>
<dbReference type="InterPro" id="IPR016155">
    <property type="entry name" value="Mopterin_synth/thiamin_S_b"/>
</dbReference>
<dbReference type="Proteomes" id="UP000199611">
    <property type="component" value="Unassembled WGS sequence"/>
</dbReference>
<evidence type="ECO:0000313" key="1">
    <source>
        <dbReference type="EMBL" id="SFM91158.1"/>
    </source>
</evidence>
<dbReference type="OrthoDB" id="5339859at2"/>
<reference evidence="1 2" key="1">
    <citation type="submission" date="2016-10" db="EMBL/GenBank/DDBJ databases">
        <authorList>
            <person name="de Groot N.N."/>
        </authorList>
    </citation>
    <scope>NUCLEOTIDE SEQUENCE [LARGE SCALE GENOMIC DNA]</scope>
    <source>
        <strain evidence="1 2">DSM 9990</strain>
    </source>
</reference>
<sequence>MPSIVFNAFGFLQDECRKRNIPYQEARIEVPDGETVSGLLARLGIPEDIVEGVFINGRIMPFSTVLKDNDRVALVPPGTPGPHRFLLGISTCKQRS</sequence>
<proteinExistence type="predicted"/>
<gene>
    <name evidence="1" type="ORF">SAMN05660836_01930</name>
</gene>
<dbReference type="AlphaFoldDB" id="A0A1I4UQE0"/>
<protein>
    <submittedName>
        <fullName evidence="1">Sulfur carrier protein ThiS (Thiamine biosynthesis)</fullName>
    </submittedName>
</protein>
<dbReference type="STRING" id="39841.SAMN05660836_01930"/>
<dbReference type="RefSeq" id="WP_093395352.1">
    <property type="nucleotide sequence ID" value="NZ_FOUU01000006.1"/>
</dbReference>
<dbReference type="InterPro" id="IPR012675">
    <property type="entry name" value="Beta-grasp_dom_sf"/>
</dbReference>
<organism evidence="1 2">
    <name type="scientific">Thermodesulforhabdus norvegica</name>
    <dbReference type="NCBI Taxonomy" id="39841"/>
    <lineage>
        <taxon>Bacteria</taxon>
        <taxon>Pseudomonadati</taxon>
        <taxon>Thermodesulfobacteriota</taxon>
        <taxon>Syntrophobacteria</taxon>
        <taxon>Syntrophobacterales</taxon>
        <taxon>Thermodesulforhabdaceae</taxon>
        <taxon>Thermodesulforhabdus</taxon>
    </lineage>
</organism>
<dbReference type="Gene3D" id="3.10.20.30">
    <property type="match status" value="1"/>
</dbReference>
<evidence type="ECO:0000313" key="2">
    <source>
        <dbReference type="Proteomes" id="UP000199611"/>
    </source>
</evidence>
<dbReference type="InterPro" id="IPR003749">
    <property type="entry name" value="ThiS/MoaD-like"/>
</dbReference>
<name>A0A1I4UQE0_9BACT</name>